<evidence type="ECO:0000313" key="5">
    <source>
        <dbReference type="Proteomes" id="UP000037600"/>
    </source>
</evidence>
<dbReference type="AlphaFoldDB" id="A0A0J8GMQ2"/>
<evidence type="ECO:0000256" key="2">
    <source>
        <dbReference type="ARBA" id="ARBA00022737"/>
    </source>
</evidence>
<sequence>MIDMFKNFLLAFTCVMGINACSSTHTELQANAWQQVSAKGKLHQRHEASFVEYKGKFYSLGGRGIKPVDIFDPKSSTWQQASKPPFDIHHFQAVVYQDAIIIIGAMQGRYPKETAIKNIIYYYPEQDRWELKEEIPVDRRRGGAGVVIYQDKLYLVAGIRNGHVGGFVPWLDEFDLKTRQWKILPDAPRSRDHFQAGVVNGKIFAIGGRTTSQATKEVFSLVVNEIDQYDIHSQTWTTLSAKLAIGRAGTSTLAVNDEIWLLGGESNRPSPAHNEVDVLNVTTLKLTSFQPMVEGRHGTGAILYDNAVWTCCGAGTRGGKLELKTIEKIELK</sequence>
<evidence type="ECO:0000256" key="1">
    <source>
        <dbReference type="ARBA" id="ARBA00022441"/>
    </source>
</evidence>
<dbReference type="EMBL" id="LAZL01000033">
    <property type="protein sequence ID" value="KMT64057.1"/>
    <property type="molecule type" value="Genomic_DNA"/>
</dbReference>
<dbReference type="InterPro" id="IPR056737">
    <property type="entry name" value="Beta-prop_ATRN-MKLN-like"/>
</dbReference>
<dbReference type="InterPro" id="IPR015915">
    <property type="entry name" value="Kelch-typ_b-propeller"/>
</dbReference>
<dbReference type="Gene3D" id="2.120.10.80">
    <property type="entry name" value="Kelch-type beta propeller"/>
    <property type="match status" value="2"/>
</dbReference>
<dbReference type="SMART" id="SM00612">
    <property type="entry name" value="Kelch"/>
    <property type="match status" value="3"/>
</dbReference>
<dbReference type="Pfam" id="PF24981">
    <property type="entry name" value="Beta-prop_ATRN-LZTR1"/>
    <property type="match status" value="1"/>
</dbReference>
<gene>
    <name evidence="4" type="ORF">XM47_16475</name>
</gene>
<keyword evidence="1" id="KW-0880">Kelch repeat</keyword>
<dbReference type="SUPFAM" id="SSF117281">
    <property type="entry name" value="Kelch motif"/>
    <property type="match status" value="1"/>
</dbReference>
<evidence type="ECO:0000313" key="4">
    <source>
        <dbReference type="EMBL" id="KMT64057.1"/>
    </source>
</evidence>
<dbReference type="PANTHER" id="PTHR46344">
    <property type="entry name" value="OS02G0202900 PROTEIN"/>
    <property type="match status" value="1"/>
</dbReference>
<protein>
    <submittedName>
        <fullName evidence="4">Galactose oxidase</fullName>
    </submittedName>
</protein>
<dbReference type="OrthoDB" id="246387at2"/>
<dbReference type="InterPro" id="IPR006652">
    <property type="entry name" value="Kelch_1"/>
</dbReference>
<organism evidence="4 5">
    <name type="scientific">Catenovulum maritimum</name>
    <dbReference type="NCBI Taxonomy" id="1513271"/>
    <lineage>
        <taxon>Bacteria</taxon>
        <taxon>Pseudomonadati</taxon>
        <taxon>Pseudomonadota</taxon>
        <taxon>Gammaproteobacteria</taxon>
        <taxon>Alteromonadales</taxon>
        <taxon>Alteromonadaceae</taxon>
        <taxon>Catenovulum</taxon>
    </lineage>
</organism>
<dbReference type="Proteomes" id="UP000037600">
    <property type="component" value="Unassembled WGS sequence"/>
</dbReference>
<comment type="caution">
    <text evidence="4">The sequence shown here is derived from an EMBL/GenBank/DDBJ whole genome shotgun (WGS) entry which is preliminary data.</text>
</comment>
<keyword evidence="5" id="KW-1185">Reference proteome</keyword>
<name>A0A0J8GMQ2_9ALTE</name>
<reference evidence="4 5" key="1">
    <citation type="submission" date="2015-04" db="EMBL/GenBank/DDBJ databases">
        <title>Draft Genome Sequence of the Novel Agar-Digesting Marine Bacterium Q1.</title>
        <authorList>
            <person name="Li Y."/>
            <person name="Li D."/>
            <person name="Chen G."/>
            <person name="Du Z."/>
        </authorList>
    </citation>
    <scope>NUCLEOTIDE SEQUENCE [LARGE SCALE GENOMIC DNA]</scope>
    <source>
        <strain evidence="4 5">Q1</strain>
    </source>
</reference>
<dbReference type="PANTHER" id="PTHR46344:SF27">
    <property type="entry name" value="KELCH REPEAT SUPERFAMILY PROTEIN"/>
    <property type="match status" value="1"/>
</dbReference>
<proteinExistence type="predicted"/>
<evidence type="ECO:0000259" key="3">
    <source>
        <dbReference type="Pfam" id="PF24981"/>
    </source>
</evidence>
<feature type="domain" description="Attractin/MKLN-like beta-propeller" evidence="3">
    <location>
        <begin position="27"/>
        <end position="264"/>
    </location>
</feature>
<keyword evidence="2" id="KW-0677">Repeat</keyword>
<accession>A0A0J8GMQ2</accession>
<dbReference type="STRING" id="1513271.XM47_16475"/>